<evidence type="ECO:0000256" key="4">
    <source>
        <dbReference type="ARBA" id="ARBA00022692"/>
    </source>
</evidence>
<dbReference type="Gene3D" id="1.10.3860.10">
    <property type="entry name" value="Sodium:dicarboxylate symporter"/>
    <property type="match status" value="1"/>
</dbReference>
<gene>
    <name evidence="8" type="ORF">GN958_ATG09244</name>
</gene>
<dbReference type="Pfam" id="PF00375">
    <property type="entry name" value="SDF"/>
    <property type="match status" value="1"/>
</dbReference>
<dbReference type="InterPro" id="IPR001991">
    <property type="entry name" value="Na-dicarboxylate_symporter"/>
</dbReference>
<feature type="transmembrane region" description="Helical" evidence="7">
    <location>
        <begin position="319"/>
        <end position="347"/>
    </location>
</feature>
<feature type="transmembrane region" description="Helical" evidence="7">
    <location>
        <begin position="24"/>
        <end position="43"/>
    </location>
</feature>
<feature type="transmembrane region" description="Helical" evidence="7">
    <location>
        <begin position="497"/>
        <end position="518"/>
    </location>
</feature>
<dbReference type="PANTHER" id="PTHR42865">
    <property type="entry name" value="PROTON/GLUTAMATE-ASPARTATE SYMPORTER"/>
    <property type="match status" value="1"/>
</dbReference>
<evidence type="ECO:0000313" key="8">
    <source>
        <dbReference type="EMBL" id="KAF4141539.1"/>
    </source>
</evidence>
<keyword evidence="6 7" id="KW-0472">Membrane</keyword>
<dbReference type="PRINTS" id="PR00173">
    <property type="entry name" value="EDTRNSPORT"/>
</dbReference>
<feature type="transmembrane region" description="Helical" evidence="7">
    <location>
        <begin position="393"/>
        <end position="413"/>
    </location>
</feature>
<feature type="transmembrane region" description="Helical" evidence="7">
    <location>
        <begin position="63"/>
        <end position="86"/>
    </location>
</feature>
<evidence type="ECO:0000256" key="3">
    <source>
        <dbReference type="ARBA" id="ARBA00022475"/>
    </source>
</evidence>
<dbReference type="AlphaFoldDB" id="A0A8S9UR58"/>
<dbReference type="SUPFAM" id="SSF118215">
    <property type="entry name" value="Proton glutamate symport protein"/>
    <property type="match status" value="1"/>
</dbReference>
<proteinExistence type="inferred from homology"/>
<reference evidence="8" key="1">
    <citation type="submission" date="2020-03" db="EMBL/GenBank/DDBJ databases">
        <title>Hybrid Assembly of Korean Phytophthora infestans isolates.</title>
        <authorList>
            <person name="Prokchorchik M."/>
            <person name="Lee Y."/>
            <person name="Seo J."/>
            <person name="Cho J.-H."/>
            <person name="Park Y.-E."/>
            <person name="Jang D.-C."/>
            <person name="Im J.-S."/>
            <person name="Choi J.-G."/>
            <person name="Park H.-J."/>
            <person name="Lee G.-B."/>
            <person name="Lee Y.-G."/>
            <person name="Hong S.-Y."/>
            <person name="Cho K."/>
            <person name="Sohn K.H."/>
        </authorList>
    </citation>
    <scope>NUCLEOTIDE SEQUENCE</scope>
    <source>
        <strain evidence="8">KR_2_A2</strain>
    </source>
</reference>
<feature type="transmembrane region" description="Helical" evidence="7">
    <location>
        <begin position="290"/>
        <end position="307"/>
    </location>
</feature>
<sequence length="553" mass="56991">MPSSSPPLTGVDGVFFCRVTAPRLLPLFLGVFGGAFVSLGVALSGVRTAAVVRWMLHLPGDLLLNAFVCLALPATALHAVLTGVQVAREQLKSPQARWVQIAGATLAAFALATLLASLLGALLVVALQSIVPSSALLTQIWGLPEGATVGFVCPDAISNGSMALQSDGTLMCTENATTFVIDDVAQTFVMNSVTEVRSVAEQVVKVAESVFPVSLGAVCVDGDVLSLVVGGLALGAALAGFALAEATQGEDEDSHEQDQVQKEFVLLQLVAQAEALICSVLAWLQKYLPMTVAFMISSVLLQARPSSSSSDHNDDNTAVAVVLALIAVLLLTLVLDVVIMISLAAVFTRSNPFAFLEHLVPAQLLAISSGSSVVALPATVSCIASSKRVSSKLAFIVCSTGTVLNQTGAALYLSVSSLFVLTASRLNSDELAVTQSASTVTAMVFANALIASVVSPLPAGAKTAALATTLGAVFGISTGPRAALLAFLAALEGITGPFVACVNVTNSALVALVIAHYFESQPVAVADTAAQGTPVRDLRQQRVMGMIHSENWV</sequence>
<protein>
    <recommendedName>
        <fullName evidence="7">Amino acid transporter</fullName>
    </recommendedName>
</protein>
<dbReference type="Proteomes" id="UP000704712">
    <property type="component" value="Unassembled WGS sequence"/>
</dbReference>
<dbReference type="GO" id="GO:0005886">
    <property type="term" value="C:plasma membrane"/>
    <property type="evidence" value="ECO:0007669"/>
    <property type="project" value="UniProtKB-SubCell"/>
</dbReference>
<dbReference type="GO" id="GO:0015293">
    <property type="term" value="F:symporter activity"/>
    <property type="evidence" value="ECO:0007669"/>
    <property type="project" value="UniProtKB-UniRule"/>
</dbReference>
<keyword evidence="4 7" id="KW-0812">Transmembrane</keyword>
<feature type="transmembrane region" description="Helical" evidence="7">
    <location>
        <begin position="433"/>
        <end position="454"/>
    </location>
</feature>
<evidence type="ECO:0000313" key="9">
    <source>
        <dbReference type="Proteomes" id="UP000704712"/>
    </source>
</evidence>
<feature type="transmembrane region" description="Helical" evidence="7">
    <location>
        <begin position="98"/>
        <end position="127"/>
    </location>
</feature>
<keyword evidence="5 7" id="KW-1133">Transmembrane helix</keyword>
<feature type="transmembrane region" description="Helical" evidence="7">
    <location>
        <begin position="359"/>
        <end position="381"/>
    </location>
</feature>
<accession>A0A8S9UR58</accession>
<keyword evidence="7" id="KW-0769">Symport</keyword>
<dbReference type="OMA" id="MGMIHSE"/>
<keyword evidence="2 7" id="KW-0813">Transport</keyword>
<feature type="transmembrane region" description="Helical" evidence="7">
    <location>
        <begin position="224"/>
        <end position="244"/>
    </location>
</feature>
<dbReference type="PANTHER" id="PTHR42865:SF7">
    <property type="entry name" value="PROTON_GLUTAMATE-ASPARTATE SYMPORTER"/>
    <property type="match status" value="1"/>
</dbReference>
<comment type="caution">
    <text evidence="8">The sequence shown here is derived from an EMBL/GenBank/DDBJ whole genome shotgun (WGS) entry which is preliminary data.</text>
</comment>
<dbReference type="EMBL" id="JAACNO010001322">
    <property type="protein sequence ID" value="KAF4141539.1"/>
    <property type="molecule type" value="Genomic_DNA"/>
</dbReference>
<organism evidence="8 9">
    <name type="scientific">Phytophthora infestans</name>
    <name type="common">Potato late blight agent</name>
    <name type="synonym">Botrytis infestans</name>
    <dbReference type="NCBI Taxonomy" id="4787"/>
    <lineage>
        <taxon>Eukaryota</taxon>
        <taxon>Sar</taxon>
        <taxon>Stramenopiles</taxon>
        <taxon>Oomycota</taxon>
        <taxon>Peronosporomycetes</taxon>
        <taxon>Peronosporales</taxon>
        <taxon>Peronosporaceae</taxon>
        <taxon>Phytophthora</taxon>
    </lineage>
</organism>
<evidence type="ECO:0000256" key="1">
    <source>
        <dbReference type="ARBA" id="ARBA00004651"/>
    </source>
</evidence>
<evidence type="ECO:0000256" key="5">
    <source>
        <dbReference type="ARBA" id="ARBA00022989"/>
    </source>
</evidence>
<dbReference type="InterPro" id="IPR036458">
    <property type="entry name" value="Na:dicarbo_symporter_sf"/>
</dbReference>
<keyword evidence="3" id="KW-1003">Cell membrane</keyword>
<comment type="subcellular location">
    <subcellularLocation>
        <location evidence="1">Cell membrane</location>
        <topology evidence="1">Multi-pass membrane protein</topology>
    </subcellularLocation>
    <subcellularLocation>
        <location evidence="7">Membrane</location>
        <topology evidence="7">Multi-pass membrane protein</topology>
    </subcellularLocation>
</comment>
<comment type="similarity">
    <text evidence="7">Belongs to the dicarboxylate/amino acid:cation symporter (DAACS) (TC 2.A.23) family.</text>
</comment>
<name>A0A8S9UR58_PHYIN</name>
<evidence type="ECO:0000256" key="7">
    <source>
        <dbReference type="RuleBase" id="RU361216"/>
    </source>
</evidence>
<evidence type="ECO:0000256" key="6">
    <source>
        <dbReference type="ARBA" id="ARBA00023136"/>
    </source>
</evidence>
<feature type="transmembrane region" description="Helical" evidence="7">
    <location>
        <begin position="466"/>
        <end position="491"/>
    </location>
</feature>
<evidence type="ECO:0000256" key="2">
    <source>
        <dbReference type="ARBA" id="ARBA00022448"/>
    </source>
</evidence>
<comment type="caution">
    <text evidence="7">Lacks conserved residue(s) required for the propagation of feature annotation.</text>
</comment>